<keyword evidence="4" id="KW-1185">Reference proteome</keyword>
<keyword evidence="2" id="KW-0732">Signal</keyword>
<feature type="chain" id="PRO_5037816044" description="Lipoprotein" evidence="2">
    <location>
        <begin position="25"/>
        <end position="109"/>
    </location>
</feature>
<feature type="region of interest" description="Disordered" evidence="1">
    <location>
        <begin position="54"/>
        <end position="109"/>
    </location>
</feature>
<dbReference type="EMBL" id="WOEZ01000077">
    <property type="protein sequence ID" value="NPT55970.1"/>
    <property type="molecule type" value="Genomic_DNA"/>
</dbReference>
<feature type="compositionally biased region" description="Polar residues" evidence="1">
    <location>
        <begin position="96"/>
        <end position="109"/>
    </location>
</feature>
<name>A0A972NQT7_9BURK</name>
<feature type="signal peptide" evidence="2">
    <location>
        <begin position="1"/>
        <end position="24"/>
    </location>
</feature>
<evidence type="ECO:0000313" key="4">
    <source>
        <dbReference type="Proteomes" id="UP000655523"/>
    </source>
</evidence>
<dbReference type="RefSeq" id="WP_172165837.1">
    <property type="nucleotide sequence ID" value="NZ_WOEZ01000077.1"/>
</dbReference>
<evidence type="ECO:0000256" key="1">
    <source>
        <dbReference type="SAM" id="MobiDB-lite"/>
    </source>
</evidence>
<gene>
    <name evidence="3" type="ORF">GNZ13_15550</name>
</gene>
<comment type="caution">
    <text evidence="3">The sequence shown here is derived from an EMBL/GenBank/DDBJ whole genome shotgun (WGS) entry which is preliminary data.</text>
</comment>
<accession>A0A972NQT7</accession>
<dbReference type="Proteomes" id="UP000655523">
    <property type="component" value="Unassembled WGS sequence"/>
</dbReference>
<dbReference type="AlphaFoldDB" id="A0A972NQT7"/>
<proteinExistence type="predicted"/>
<evidence type="ECO:0000313" key="3">
    <source>
        <dbReference type="EMBL" id="NPT55970.1"/>
    </source>
</evidence>
<reference evidence="3 4" key="1">
    <citation type="submission" date="2019-11" db="EMBL/GenBank/DDBJ databases">
        <title>Metabolism of dissolved organic matter in forest soils.</title>
        <authorList>
            <person name="Cyle K.T."/>
            <person name="Wilhelm R.C."/>
            <person name="Martinez C.E."/>
        </authorList>
    </citation>
    <scope>NUCLEOTIDE SEQUENCE [LARGE SCALE GENOMIC DNA]</scope>
    <source>
        <strain evidence="3 4">5N</strain>
    </source>
</reference>
<sequence>MHNVAYKLAAIAALALSFAGTASAQTNWDATHPRRAEVNERLANQDRRIHQEVREGEMSHAEAARLHRDDRQIRQEERDMARQDGGHITRREDYALNQQENRVSRQIGQ</sequence>
<evidence type="ECO:0008006" key="5">
    <source>
        <dbReference type="Google" id="ProtNLM"/>
    </source>
</evidence>
<organism evidence="3 4">
    <name type="scientific">Paraburkholderia elongata</name>
    <dbReference type="NCBI Taxonomy" id="2675747"/>
    <lineage>
        <taxon>Bacteria</taxon>
        <taxon>Pseudomonadati</taxon>
        <taxon>Pseudomonadota</taxon>
        <taxon>Betaproteobacteria</taxon>
        <taxon>Burkholderiales</taxon>
        <taxon>Burkholderiaceae</taxon>
        <taxon>Paraburkholderia</taxon>
    </lineage>
</organism>
<feature type="compositionally biased region" description="Basic and acidic residues" evidence="1">
    <location>
        <begin position="54"/>
        <end position="94"/>
    </location>
</feature>
<protein>
    <recommendedName>
        <fullName evidence="5">Lipoprotein</fullName>
    </recommendedName>
</protein>
<evidence type="ECO:0000256" key="2">
    <source>
        <dbReference type="SAM" id="SignalP"/>
    </source>
</evidence>